<keyword evidence="2" id="KW-1185">Reference proteome</keyword>
<dbReference type="Proteomes" id="UP000313359">
    <property type="component" value="Unassembled WGS sequence"/>
</dbReference>
<accession>A0A5C2SMJ8</accession>
<name>A0A5C2SMJ8_9APHY</name>
<proteinExistence type="predicted"/>
<dbReference type="STRING" id="1328759.A0A5C2SMJ8"/>
<dbReference type="EMBL" id="ML122254">
    <property type="protein sequence ID" value="RPD64528.1"/>
    <property type="molecule type" value="Genomic_DNA"/>
</dbReference>
<dbReference type="OrthoDB" id="446925at2759"/>
<evidence type="ECO:0000313" key="1">
    <source>
        <dbReference type="EMBL" id="RPD64528.1"/>
    </source>
</evidence>
<organism evidence="1 2">
    <name type="scientific">Lentinus tigrinus ALCF2SS1-6</name>
    <dbReference type="NCBI Taxonomy" id="1328759"/>
    <lineage>
        <taxon>Eukaryota</taxon>
        <taxon>Fungi</taxon>
        <taxon>Dikarya</taxon>
        <taxon>Basidiomycota</taxon>
        <taxon>Agaricomycotina</taxon>
        <taxon>Agaricomycetes</taxon>
        <taxon>Polyporales</taxon>
        <taxon>Polyporaceae</taxon>
        <taxon>Lentinus</taxon>
    </lineage>
</organism>
<dbReference type="AlphaFoldDB" id="A0A5C2SMJ8"/>
<protein>
    <submittedName>
        <fullName evidence="1">Uncharacterized protein</fullName>
    </submittedName>
</protein>
<reference evidence="1" key="1">
    <citation type="journal article" date="2018" name="Genome Biol. Evol.">
        <title>Genomics and development of Lentinus tigrinus, a white-rot wood-decaying mushroom with dimorphic fruiting bodies.</title>
        <authorList>
            <person name="Wu B."/>
            <person name="Xu Z."/>
            <person name="Knudson A."/>
            <person name="Carlson A."/>
            <person name="Chen N."/>
            <person name="Kovaka S."/>
            <person name="LaButti K."/>
            <person name="Lipzen A."/>
            <person name="Pennachio C."/>
            <person name="Riley R."/>
            <person name="Schakwitz W."/>
            <person name="Umezawa K."/>
            <person name="Ohm R.A."/>
            <person name="Grigoriev I.V."/>
            <person name="Nagy L.G."/>
            <person name="Gibbons J."/>
            <person name="Hibbett D."/>
        </authorList>
    </citation>
    <scope>NUCLEOTIDE SEQUENCE [LARGE SCALE GENOMIC DNA]</scope>
    <source>
        <strain evidence="1">ALCF2SS1-6</strain>
    </source>
</reference>
<gene>
    <name evidence="1" type="ORF">L227DRAFT_495801</name>
</gene>
<evidence type="ECO:0000313" key="2">
    <source>
        <dbReference type="Proteomes" id="UP000313359"/>
    </source>
</evidence>
<sequence length="110" mass="12410">FKAGRLVLMRNTAIEKSLNRKMRARYLGPYVVVSRNRGGAYIVAELNGAVFDRPVAAFRLIPYLAREDVIPLPPDALDIDEERLREMEQFDGPAEGDDDYALVAERDNGE</sequence>
<feature type="non-terminal residue" evidence="1">
    <location>
        <position position="1"/>
    </location>
</feature>